<dbReference type="Pfam" id="PF13473">
    <property type="entry name" value="Cupredoxin_1"/>
    <property type="match status" value="1"/>
</dbReference>
<dbReference type="Proteomes" id="UP000185812">
    <property type="component" value="Unassembled WGS sequence"/>
</dbReference>
<dbReference type="InterPro" id="IPR028096">
    <property type="entry name" value="EfeO_Cupredoxin"/>
</dbReference>
<organism evidence="2 3">
    <name type="scientific">Rhodothermus profundi</name>
    <dbReference type="NCBI Taxonomy" id="633813"/>
    <lineage>
        <taxon>Bacteria</taxon>
        <taxon>Pseudomonadati</taxon>
        <taxon>Rhodothermota</taxon>
        <taxon>Rhodothermia</taxon>
        <taxon>Rhodothermales</taxon>
        <taxon>Rhodothermaceae</taxon>
        <taxon>Rhodothermus</taxon>
    </lineage>
</organism>
<dbReference type="InterPro" id="IPR008972">
    <property type="entry name" value="Cupredoxin"/>
</dbReference>
<reference evidence="3" key="1">
    <citation type="submission" date="2016-11" db="EMBL/GenBank/DDBJ databases">
        <authorList>
            <person name="Varghese N."/>
            <person name="Submissions S."/>
        </authorList>
    </citation>
    <scope>NUCLEOTIDE SEQUENCE [LARGE SCALE GENOMIC DNA]</scope>
    <source>
        <strain evidence="3">DSM 22212</strain>
    </source>
</reference>
<accession>A0A1M6P9J3</accession>
<dbReference type="AlphaFoldDB" id="A0A1M6P9J3"/>
<name>A0A1M6P9J3_9BACT</name>
<evidence type="ECO:0000313" key="2">
    <source>
        <dbReference type="EMBL" id="SHK04552.1"/>
    </source>
</evidence>
<evidence type="ECO:0000313" key="3">
    <source>
        <dbReference type="Proteomes" id="UP000185812"/>
    </source>
</evidence>
<evidence type="ECO:0000259" key="1">
    <source>
        <dbReference type="Pfam" id="PF13473"/>
    </source>
</evidence>
<dbReference type="EMBL" id="FRAU01000001">
    <property type="protein sequence ID" value="SHK04552.1"/>
    <property type="molecule type" value="Genomic_DNA"/>
</dbReference>
<proteinExistence type="predicted"/>
<dbReference type="RefSeq" id="WP_178139363.1">
    <property type="nucleotide sequence ID" value="NZ_FRAU01000001.1"/>
</dbReference>
<dbReference type="STRING" id="633813.SAMN04488087_0087"/>
<dbReference type="Gene3D" id="2.60.40.420">
    <property type="entry name" value="Cupredoxins - blue copper proteins"/>
    <property type="match status" value="1"/>
</dbReference>
<protein>
    <submittedName>
        <fullName evidence="2">Cupredoxin-like domain-containing protein</fullName>
    </submittedName>
</protein>
<gene>
    <name evidence="2" type="ORF">SAMN04488087_0087</name>
</gene>
<sequence>MLALLLVGLGGMLTLALLLGPWPGRRMRLHPGPDGFQEAHIQVGPDGFRPRRIQALAHHPLRLVFHRDPDAPLCARRLHLLSWGRKVLLEETSATRIELPPTAAGTYTFSCMRGRLKGTIQLIEQGANA</sequence>
<feature type="domain" description="EfeO-type cupredoxin-like" evidence="1">
    <location>
        <begin position="37"/>
        <end position="112"/>
    </location>
</feature>
<keyword evidence="3" id="KW-1185">Reference proteome</keyword>